<evidence type="ECO:0000313" key="3">
    <source>
        <dbReference type="Proteomes" id="UP000055047"/>
    </source>
</evidence>
<organism evidence="2 3">
    <name type="scientific">Anaplasma phagocytophilum</name>
    <name type="common">Ehrlichia phagocytophila</name>
    <dbReference type="NCBI Taxonomy" id="948"/>
    <lineage>
        <taxon>Bacteria</taxon>
        <taxon>Pseudomonadati</taxon>
        <taxon>Pseudomonadota</taxon>
        <taxon>Alphaproteobacteria</taxon>
        <taxon>Rickettsiales</taxon>
        <taxon>Anaplasmataceae</taxon>
        <taxon>Anaplasma</taxon>
        <taxon>phagocytophilum group</taxon>
    </lineage>
</organism>
<name>A0A098GKI8_ANAPH</name>
<evidence type="ECO:0000256" key="1">
    <source>
        <dbReference type="SAM" id="SignalP"/>
    </source>
</evidence>
<sequence>MSRMRLKSILYVLFSLALACVGHTTLAQECIGLAHAIMDCSAYKCVADLTGERVRYEVLGSNEEGVCKYSESDETGFALCRVSQEDFSHISNYLVQLFTKSSNVRYHEIARMKARTCRFYRVRGNSFIKRDEALNESDVRAIERVVGMRIRKEEVEGVRSMFFDEEDLKKLD</sequence>
<dbReference type="PROSITE" id="PS51257">
    <property type="entry name" value="PROKAR_LIPOPROTEIN"/>
    <property type="match status" value="1"/>
</dbReference>
<protein>
    <submittedName>
        <fullName evidence="2">Uncharacterized protein</fullName>
    </submittedName>
</protein>
<dbReference type="AlphaFoldDB" id="A0A098GKI8"/>
<dbReference type="EMBL" id="CCXQ01000033">
    <property type="protein sequence ID" value="CEH11036.1"/>
    <property type="molecule type" value="Genomic_DNA"/>
</dbReference>
<accession>A0A098GKI8</accession>
<dbReference type="Proteomes" id="UP000055047">
    <property type="component" value="Unassembled WGS sequence"/>
</dbReference>
<keyword evidence="1" id="KW-0732">Signal</keyword>
<proteinExistence type="predicted"/>
<gene>
    <name evidence="2" type="ORF">ANAPHAGO_00509</name>
</gene>
<evidence type="ECO:0000313" key="2">
    <source>
        <dbReference type="EMBL" id="CEH11036.1"/>
    </source>
</evidence>
<feature type="signal peptide" evidence="1">
    <location>
        <begin position="1"/>
        <end position="27"/>
    </location>
</feature>
<reference evidence="2 3" key="1">
    <citation type="submission" date="2014-09" db="EMBL/GenBank/DDBJ databases">
        <authorList>
            <person name="Loux Valentin"/>
            <person name="Dugat Thibaut"/>
        </authorList>
    </citation>
    <scope>NUCLEOTIDE SEQUENCE [LARGE SCALE GENOMIC DNA]</scope>
    <source>
        <strain evidence="2 3">BOV-10_179</strain>
    </source>
</reference>
<feature type="chain" id="PRO_5001935745" evidence="1">
    <location>
        <begin position="28"/>
        <end position="172"/>
    </location>
</feature>